<gene>
    <name evidence="1" type="ORF">EIM92_19660</name>
</gene>
<reference evidence="1 2" key="1">
    <citation type="submission" date="2018-11" db="EMBL/GenBank/DDBJ databases">
        <title>Genome sequencing of Paenibacillus lentus DSM25539(T).</title>
        <authorList>
            <person name="Kook J.-K."/>
            <person name="Park S.-N."/>
            <person name="Lim Y.K."/>
        </authorList>
    </citation>
    <scope>NUCLEOTIDE SEQUENCE [LARGE SCALE GENOMIC DNA]</scope>
    <source>
        <strain evidence="1 2">DSM 25539</strain>
    </source>
</reference>
<sequence length="373" mass="42375">MNPSTQGIVGILVGECTGPLPFAESAFFRQLCHIGNQQRMTIYVFCPGWVTSGHRSIPGYTFENGKWIRKQFRAPEIIYDRCISLDKRQQRRKQRCLEILNELQPFVYLTRGLAGKWSVYQALVKHKLFVPFLPHTVRYENSSQLDQWISNHEGEAFLKPQNGSHGKRTLHVKEIKSEPGGGFVVTGRDSSNQPFLRKFHSRQDGLEWIHRFVGSRIFLLQPYLQLNNANGEPFDVRVLMQKNENGNWSMTGMAVRAGRKHTLTSNLHGGGSAHRALPFLTKELGTQDASRAIDTIHHLSEAIPVHLESHFGRLAELGIDFGVDRKGQVWILEVNSKPGRSSLSRIGDMQGARKSVENPIQYARYLLLRKNLA</sequence>
<protein>
    <submittedName>
        <fullName evidence="1">YheC/YheD family protein</fullName>
    </submittedName>
</protein>
<dbReference type="InterPro" id="IPR026838">
    <property type="entry name" value="YheC/D"/>
</dbReference>
<evidence type="ECO:0000313" key="1">
    <source>
        <dbReference type="EMBL" id="AZK48113.1"/>
    </source>
</evidence>
<dbReference type="OrthoDB" id="7869153at2"/>
<dbReference type="Pfam" id="PF14398">
    <property type="entry name" value="ATPgrasp_YheCD"/>
    <property type="match status" value="1"/>
</dbReference>
<dbReference type="RefSeq" id="WP_125084276.1">
    <property type="nucleotide sequence ID" value="NZ_CP034248.1"/>
</dbReference>
<dbReference type="AlphaFoldDB" id="A0A3S8RYW5"/>
<dbReference type="KEGG" id="plen:EIM92_19660"/>
<organism evidence="1 2">
    <name type="scientific">Paenibacillus lentus</name>
    <dbReference type="NCBI Taxonomy" id="1338368"/>
    <lineage>
        <taxon>Bacteria</taxon>
        <taxon>Bacillati</taxon>
        <taxon>Bacillota</taxon>
        <taxon>Bacilli</taxon>
        <taxon>Bacillales</taxon>
        <taxon>Paenibacillaceae</taxon>
        <taxon>Paenibacillus</taxon>
    </lineage>
</organism>
<dbReference type="SUPFAM" id="SSF56059">
    <property type="entry name" value="Glutathione synthetase ATP-binding domain-like"/>
    <property type="match status" value="1"/>
</dbReference>
<dbReference type="EMBL" id="CP034248">
    <property type="protein sequence ID" value="AZK48113.1"/>
    <property type="molecule type" value="Genomic_DNA"/>
</dbReference>
<name>A0A3S8RYW5_9BACL</name>
<dbReference type="Gene3D" id="3.30.470.20">
    <property type="entry name" value="ATP-grasp fold, B domain"/>
    <property type="match status" value="1"/>
</dbReference>
<keyword evidence="2" id="KW-1185">Reference proteome</keyword>
<proteinExistence type="predicted"/>
<accession>A0A3S8RYW5</accession>
<evidence type="ECO:0000313" key="2">
    <source>
        <dbReference type="Proteomes" id="UP000273145"/>
    </source>
</evidence>
<dbReference type="Proteomes" id="UP000273145">
    <property type="component" value="Chromosome"/>
</dbReference>